<dbReference type="PROSITE" id="PS51840">
    <property type="entry name" value="C2_NT"/>
    <property type="match status" value="1"/>
</dbReference>
<dbReference type="PANTHER" id="PTHR31182:SF15">
    <property type="entry name" value="F26K24.5 PROTEIN"/>
    <property type="match status" value="1"/>
</dbReference>
<dbReference type="Proteomes" id="UP000489600">
    <property type="component" value="Unassembled WGS sequence"/>
</dbReference>
<feature type="region of interest" description="Disordered" evidence="1">
    <location>
        <begin position="185"/>
        <end position="205"/>
    </location>
</feature>
<evidence type="ECO:0000259" key="2">
    <source>
        <dbReference type="PROSITE" id="PS51840"/>
    </source>
</evidence>
<sequence length="695" mass="78942">MVVKMMKWRPWPPLVTRKYEVKLVVKKLEGWDLVRENAPEKEKLTVEIRWKGPKATLGSLRRTVKRNLTKEALGESDVVSWEDEEFQSLCSLTSYKDTLFYPWEIAFSVFINGMKQGQKNKAPLVGTAFLNLAEYARVTDQKEFELNIPLTLSACATSEPHPLLFVSLSLLELRTTPETSDSAAQTAVVPIPSPPPQQPIEAHSTEKDDVSAIKAGLRKVKIFTEFVSTRKAKKACREEEGRFSSFESSESLDDFEEDFDQCKEDLMSVRKSFSYGPLSYANGVGSSLNCGTKVSDEDEDWIYYSHRKSDVGGGCSDAEDSAAAALVYETSLLPRRSILPWRKRKLSFRSPKSKGEPLLKKDNGEEGGDDIDYDRRQRSSDEAHPPLRSQRDEDSYANPQSPFSEFGDDSFAIGSWEEKEVISRDEHMKLQTNVFLASIDQRSERAAGESACTALVAVIADWFQKNGNVMPIKSQFDSLIREGSLEWRNLCENETYMQKFPDKHFDLDTVLQAKIRSLNVIPGKSFVGFFHPDGMINEGRFEFLQGAMSFDSIWDEIISLEESSQNDDSPHVYIVSWNDHFFVLKVENEAYYIIDTLGERLYEGCDQAYILKFDKKTVIHKILHAEESESESEPEIVCRGKVSCKEYIKSFLAAIPIRELLEDIKKGLASTAPVHHRLQIEFHYTKMTTNAEIAV</sequence>
<evidence type="ECO:0000256" key="1">
    <source>
        <dbReference type="SAM" id="MobiDB-lite"/>
    </source>
</evidence>
<feature type="compositionally biased region" description="Basic and acidic residues" evidence="1">
    <location>
        <begin position="373"/>
        <end position="394"/>
    </location>
</feature>
<dbReference type="EMBL" id="CABITT030000003">
    <property type="protein sequence ID" value="VVA97273.1"/>
    <property type="molecule type" value="Genomic_DNA"/>
</dbReference>
<feature type="domain" description="C2 NT-type" evidence="2">
    <location>
        <begin position="9"/>
        <end position="172"/>
    </location>
</feature>
<dbReference type="OrthoDB" id="733571at2759"/>
<dbReference type="InterPro" id="IPR019448">
    <property type="entry name" value="NT-C2"/>
</dbReference>
<evidence type="ECO:0000313" key="4">
    <source>
        <dbReference type="Proteomes" id="UP000489600"/>
    </source>
</evidence>
<protein>
    <recommendedName>
        <fullName evidence="2">C2 NT-type domain-containing protein</fullName>
    </recommendedName>
</protein>
<gene>
    <name evidence="3" type="ORF">ANE_LOCUS7718</name>
</gene>
<proteinExistence type="predicted"/>
<feature type="compositionally biased region" description="Basic and acidic residues" evidence="1">
    <location>
        <begin position="353"/>
        <end position="364"/>
    </location>
</feature>
<feature type="region of interest" description="Disordered" evidence="1">
    <location>
        <begin position="349"/>
        <end position="409"/>
    </location>
</feature>
<comment type="caution">
    <text evidence="3">The sequence shown here is derived from an EMBL/GenBank/DDBJ whole genome shotgun (WGS) entry which is preliminary data.</text>
</comment>
<organism evidence="3 4">
    <name type="scientific">Arabis nemorensis</name>
    <dbReference type="NCBI Taxonomy" id="586526"/>
    <lineage>
        <taxon>Eukaryota</taxon>
        <taxon>Viridiplantae</taxon>
        <taxon>Streptophyta</taxon>
        <taxon>Embryophyta</taxon>
        <taxon>Tracheophyta</taxon>
        <taxon>Spermatophyta</taxon>
        <taxon>Magnoliopsida</taxon>
        <taxon>eudicotyledons</taxon>
        <taxon>Gunneridae</taxon>
        <taxon>Pentapetalae</taxon>
        <taxon>rosids</taxon>
        <taxon>malvids</taxon>
        <taxon>Brassicales</taxon>
        <taxon>Brassicaceae</taxon>
        <taxon>Arabideae</taxon>
        <taxon>Arabis</taxon>
    </lineage>
</organism>
<reference evidence="3" key="1">
    <citation type="submission" date="2019-07" db="EMBL/GenBank/DDBJ databases">
        <authorList>
            <person name="Dittberner H."/>
        </authorList>
    </citation>
    <scope>NUCLEOTIDE SEQUENCE [LARGE SCALE GENOMIC DNA]</scope>
</reference>
<dbReference type="Pfam" id="PF10358">
    <property type="entry name" value="NT-C2"/>
    <property type="match status" value="1"/>
</dbReference>
<dbReference type="PANTHER" id="PTHR31182">
    <property type="entry name" value="C2 NT-TYPE DOMAIN-CONTAINING PROTEIN"/>
    <property type="match status" value="1"/>
</dbReference>
<evidence type="ECO:0000313" key="3">
    <source>
        <dbReference type="EMBL" id="VVA97273.1"/>
    </source>
</evidence>
<name>A0A565B7D8_9BRAS</name>
<dbReference type="AlphaFoldDB" id="A0A565B7D8"/>
<accession>A0A565B7D8</accession>
<keyword evidence="4" id="KW-1185">Reference proteome</keyword>